<evidence type="ECO:0000256" key="5">
    <source>
        <dbReference type="ARBA" id="ARBA00022989"/>
    </source>
</evidence>
<feature type="transmembrane region" description="Helical" evidence="7">
    <location>
        <begin position="210"/>
        <end position="234"/>
    </location>
</feature>
<dbReference type="NCBIfam" id="TIGR00765">
    <property type="entry name" value="yihY_not_rbn"/>
    <property type="match status" value="1"/>
</dbReference>
<feature type="transmembrane region" description="Helical" evidence="7">
    <location>
        <begin position="175"/>
        <end position="198"/>
    </location>
</feature>
<evidence type="ECO:0000256" key="7">
    <source>
        <dbReference type="HAMAP-Rule" id="MF_00672"/>
    </source>
</evidence>
<keyword evidence="2 7" id="KW-1003">Cell membrane</keyword>
<feature type="transmembrane region" description="Helical" evidence="7">
    <location>
        <begin position="135"/>
        <end position="154"/>
    </location>
</feature>
<feature type="compositionally biased region" description="Gly residues" evidence="8">
    <location>
        <begin position="27"/>
        <end position="36"/>
    </location>
</feature>
<organism evidence="9 10">
    <name type="scientific">Amnimonas aquatica</name>
    <dbReference type="NCBI Taxonomy" id="2094561"/>
    <lineage>
        <taxon>Bacteria</taxon>
        <taxon>Pseudomonadati</taxon>
        <taxon>Pseudomonadota</taxon>
        <taxon>Gammaproteobacteria</taxon>
        <taxon>Moraxellales</taxon>
        <taxon>Moraxellaceae</taxon>
        <taxon>Amnimonas</taxon>
    </lineage>
</organism>
<evidence type="ECO:0000256" key="1">
    <source>
        <dbReference type="ARBA" id="ARBA00004651"/>
    </source>
</evidence>
<keyword evidence="6 7" id="KW-0472">Membrane</keyword>
<dbReference type="InterPro" id="IPR017039">
    <property type="entry name" value="Virul_fac_BrkB"/>
</dbReference>
<comment type="similarity">
    <text evidence="7">Belongs to the UPF0761 family.</text>
</comment>
<reference evidence="10" key="1">
    <citation type="submission" date="2018-02" db="EMBL/GenBank/DDBJ databases">
        <title>Genome sequencing of Solimonas sp. HR-BB.</title>
        <authorList>
            <person name="Lee Y."/>
            <person name="Jeon C.O."/>
        </authorList>
    </citation>
    <scope>NUCLEOTIDE SEQUENCE [LARGE SCALE GENOMIC DNA]</scope>
    <source>
        <strain evidence="10">HR-E</strain>
    </source>
</reference>
<accession>A0A2P6ARC8</accession>
<dbReference type="Pfam" id="PF03631">
    <property type="entry name" value="Virul_fac_BrkB"/>
    <property type="match status" value="1"/>
</dbReference>
<feature type="transmembrane region" description="Helical" evidence="7">
    <location>
        <begin position="277"/>
        <end position="303"/>
    </location>
</feature>
<evidence type="ECO:0000256" key="3">
    <source>
        <dbReference type="ARBA" id="ARBA00022519"/>
    </source>
</evidence>
<dbReference type="Proteomes" id="UP000243900">
    <property type="component" value="Unassembled WGS sequence"/>
</dbReference>
<feature type="transmembrane region" description="Helical" evidence="7">
    <location>
        <begin position="246"/>
        <end position="265"/>
    </location>
</feature>
<protein>
    <recommendedName>
        <fullName evidence="7">UPF0761 membrane protein C5O18_07925</fullName>
    </recommendedName>
</protein>
<evidence type="ECO:0000256" key="6">
    <source>
        <dbReference type="ARBA" id="ARBA00023136"/>
    </source>
</evidence>
<dbReference type="PANTHER" id="PTHR30213:SF0">
    <property type="entry name" value="UPF0761 MEMBRANE PROTEIN YIHY"/>
    <property type="match status" value="1"/>
</dbReference>
<proteinExistence type="inferred from homology"/>
<keyword evidence="3" id="KW-0997">Cell inner membrane</keyword>
<keyword evidence="5 7" id="KW-1133">Transmembrane helix</keyword>
<dbReference type="HAMAP" id="MF_00672">
    <property type="entry name" value="UPF0761"/>
    <property type="match status" value="1"/>
</dbReference>
<evidence type="ECO:0000313" key="10">
    <source>
        <dbReference type="Proteomes" id="UP000243900"/>
    </source>
</evidence>
<comment type="caution">
    <text evidence="9">The sequence shown here is derived from an EMBL/GenBank/DDBJ whole genome shotgun (WGS) entry which is preliminary data.</text>
</comment>
<sequence length="477" mass="52199">MAASTVPHEPGILARTVRSRVSRRGHSGPGHTGIRGGRMKRSFGQRLRNGVHVLRLTVQHFLRDDCRQHAAALTYTTLFAVVPVMTVVFTLLAAIPSLQHVSGEIQNFIFENLVPSAGTAVQTHIAEFSQKASQLTVVGIIVLFVTAIMMLMNIERAFNDIWQVRAPRGGFISFLRYWAVISLGPLLLGAGFLLSSYLMSLRVFSDTADLVGAVAPGLGLVPMLFTALGFTLLYTTVPNCRVPLRAGLISGFVAAGLFELAKRAFGLFVSGFSSYELVYGAFAAFPVFLLWIFLSWLIILFGVELSRGLVMQESVEAGHRHPVLTLLSLLALLHQRQVAGEGVREVEAMRLVGRQQVDWGDFSRLLQRLRLVRVTREGDLVLARDLTRLDLLELYRQLPWPLPTTDDLAAYPDEPWHPALAALLAPVEQGMDAGLRTPLAELLGAVERRGENRPATKPAAIPPVKVAAQAAVAEPQA</sequence>
<evidence type="ECO:0000256" key="2">
    <source>
        <dbReference type="ARBA" id="ARBA00022475"/>
    </source>
</evidence>
<dbReference type="InterPro" id="IPR023679">
    <property type="entry name" value="UPF0761_bac"/>
</dbReference>
<gene>
    <name evidence="9" type="ORF">C5O18_07925</name>
</gene>
<keyword evidence="10" id="KW-1185">Reference proteome</keyword>
<comment type="subcellular location">
    <subcellularLocation>
        <location evidence="1 7">Cell membrane</location>
        <topology evidence="1 7">Multi-pass membrane protein</topology>
    </subcellularLocation>
</comment>
<feature type="region of interest" description="Disordered" evidence="8">
    <location>
        <begin position="18"/>
        <end position="39"/>
    </location>
</feature>
<name>A0A2P6ARC8_9GAMM</name>
<dbReference type="GO" id="GO:0005886">
    <property type="term" value="C:plasma membrane"/>
    <property type="evidence" value="ECO:0007669"/>
    <property type="project" value="UniProtKB-SubCell"/>
</dbReference>
<dbReference type="EMBL" id="PTQZ01000208">
    <property type="protein sequence ID" value="PQA36521.1"/>
    <property type="molecule type" value="Genomic_DNA"/>
</dbReference>
<evidence type="ECO:0000313" key="9">
    <source>
        <dbReference type="EMBL" id="PQA36521.1"/>
    </source>
</evidence>
<evidence type="ECO:0000256" key="8">
    <source>
        <dbReference type="SAM" id="MobiDB-lite"/>
    </source>
</evidence>
<evidence type="ECO:0000256" key="4">
    <source>
        <dbReference type="ARBA" id="ARBA00022692"/>
    </source>
</evidence>
<feature type="transmembrane region" description="Helical" evidence="7">
    <location>
        <begin position="72"/>
        <end position="95"/>
    </location>
</feature>
<dbReference type="AlphaFoldDB" id="A0A2P6ARC8"/>
<dbReference type="PANTHER" id="PTHR30213">
    <property type="entry name" value="INNER MEMBRANE PROTEIN YHJD"/>
    <property type="match status" value="1"/>
</dbReference>
<keyword evidence="4 7" id="KW-0812">Transmembrane</keyword>